<evidence type="ECO:0000256" key="2">
    <source>
        <dbReference type="ARBA" id="ARBA00022692"/>
    </source>
</evidence>
<evidence type="ECO:0000256" key="7">
    <source>
        <dbReference type="SAM" id="Phobius"/>
    </source>
</evidence>
<feature type="domain" description="ABC transporter" evidence="8">
    <location>
        <begin position="373"/>
        <end position="607"/>
    </location>
</feature>
<evidence type="ECO:0000256" key="1">
    <source>
        <dbReference type="ARBA" id="ARBA00004651"/>
    </source>
</evidence>
<feature type="transmembrane region" description="Helical" evidence="7">
    <location>
        <begin position="308"/>
        <end position="327"/>
    </location>
</feature>
<dbReference type="CDD" id="cd18552">
    <property type="entry name" value="ABC_6TM_MsbA_like"/>
    <property type="match status" value="1"/>
</dbReference>
<dbReference type="InterPro" id="IPR027417">
    <property type="entry name" value="P-loop_NTPase"/>
</dbReference>
<feature type="transmembrane region" description="Helical" evidence="7">
    <location>
        <begin position="178"/>
        <end position="208"/>
    </location>
</feature>
<dbReference type="EMBL" id="QSPP01000039">
    <property type="protein sequence ID" value="RGJ86310.1"/>
    <property type="molecule type" value="Genomic_DNA"/>
</dbReference>
<feature type="domain" description="ABC transmembrane type-1" evidence="9">
    <location>
        <begin position="21"/>
        <end position="339"/>
    </location>
</feature>
<keyword evidence="4 10" id="KW-0067">ATP-binding</keyword>
<dbReference type="RefSeq" id="WP_117700001.1">
    <property type="nucleotide sequence ID" value="NZ_QSPP01000039.1"/>
</dbReference>
<dbReference type="InterPro" id="IPR017871">
    <property type="entry name" value="ABC_transporter-like_CS"/>
</dbReference>
<dbReference type="GO" id="GO:0015421">
    <property type="term" value="F:ABC-type oligopeptide transporter activity"/>
    <property type="evidence" value="ECO:0007669"/>
    <property type="project" value="TreeGrafter"/>
</dbReference>
<evidence type="ECO:0000259" key="8">
    <source>
        <dbReference type="PROSITE" id="PS50893"/>
    </source>
</evidence>
<dbReference type="Proteomes" id="UP000260640">
    <property type="component" value="Unassembled WGS sequence"/>
</dbReference>
<dbReference type="InterPro" id="IPR003439">
    <property type="entry name" value="ABC_transporter-like_ATP-bd"/>
</dbReference>
<evidence type="ECO:0000313" key="11">
    <source>
        <dbReference type="Proteomes" id="UP000260640"/>
    </source>
</evidence>
<reference evidence="10 11" key="1">
    <citation type="submission" date="2018-08" db="EMBL/GenBank/DDBJ databases">
        <title>A genome reference for cultivated species of the human gut microbiota.</title>
        <authorList>
            <person name="Zou Y."/>
            <person name="Xue W."/>
            <person name="Luo G."/>
        </authorList>
    </citation>
    <scope>NUCLEOTIDE SEQUENCE [LARGE SCALE GENOMIC DNA]</scope>
    <source>
        <strain evidence="10 11">TM05-16</strain>
    </source>
</reference>
<feature type="transmembrane region" description="Helical" evidence="7">
    <location>
        <begin position="284"/>
        <end position="302"/>
    </location>
</feature>
<proteinExistence type="predicted"/>
<protein>
    <submittedName>
        <fullName evidence="10">ABC transporter ATP-binding protein</fullName>
    </submittedName>
</protein>
<dbReference type="SUPFAM" id="SSF90123">
    <property type="entry name" value="ABC transporter transmembrane region"/>
    <property type="match status" value="1"/>
</dbReference>
<dbReference type="Gene3D" id="3.40.50.300">
    <property type="entry name" value="P-loop containing nucleotide triphosphate hydrolases"/>
    <property type="match status" value="1"/>
</dbReference>
<dbReference type="Pfam" id="PF00005">
    <property type="entry name" value="ABC_tran"/>
    <property type="match status" value="1"/>
</dbReference>
<dbReference type="InterPro" id="IPR011527">
    <property type="entry name" value="ABC1_TM_dom"/>
</dbReference>
<dbReference type="GO" id="GO:0005524">
    <property type="term" value="F:ATP binding"/>
    <property type="evidence" value="ECO:0007669"/>
    <property type="project" value="UniProtKB-KW"/>
</dbReference>
<dbReference type="GO" id="GO:0005886">
    <property type="term" value="C:plasma membrane"/>
    <property type="evidence" value="ECO:0007669"/>
    <property type="project" value="UniProtKB-SubCell"/>
</dbReference>
<comment type="subcellular location">
    <subcellularLocation>
        <location evidence="1">Cell membrane</location>
        <topology evidence="1">Multi-pass membrane protein</topology>
    </subcellularLocation>
</comment>
<accession>A0A3E4JJ93</accession>
<evidence type="ECO:0000256" key="3">
    <source>
        <dbReference type="ARBA" id="ARBA00022741"/>
    </source>
</evidence>
<dbReference type="Pfam" id="PF00664">
    <property type="entry name" value="ABC_membrane"/>
    <property type="match status" value="1"/>
</dbReference>
<dbReference type="PROSITE" id="PS00211">
    <property type="entry name" value="ABC_TRANSPORTER_1"/>
    <property type="match status" value="1"/>
</dbReference>
<keyword evidence="6 7" id="KW-0472">Membrane</keyword>
<comment type="caution">
    <text evidence="10">The sequence shown here is derived from an EMBL/GenBank/DDBJ whole genome shotgun (WGS) entry which is preliminary data.</text>
</comment>
<dbReference type="CDD" id="cd03251">
    <property type="entry name" value="ABCC_MsbA"/>
    <property type="match status" value="1"/>
</dbReference>
<feature type="transmembrane region" description="Helical" evidence="7">
    <location>
        <begin position="91"/>
        <end position="112"/>
    </location>
</feature>
<dbReference type="GO" id="GO:0016887">
    <property type="term" value="F:ATP hydrolysis activity"/>
    <property type="evidence" value="ECO:0007669"/>
    <property type="project" value="InterPro"/>
</dbReference>
<dbReference type="Gene3D" id="1.20.1560.10">
    <property type="entry name" value="ABC transporter type 1, transmembrane domain"/>
    <property type="match status" value="1"/>
</dbReference>
<feature type="transmembrane region" description="Helical" evidence="7">
    <location>
        <begin position="20"/>
        <end position="48"/>
    </location>
</feature>
<dbReference type="AlphaFoldDB" id="A0A3E4JJ93"/>
<dbReference type="PANTHER" id="PTHR43394:SF1">
    <property type="entry name" value="ATP-BINDING CASSETTE SUB-FAMILY B MEMBER 10, MITOCHONDRIAL"/>
    <property type="match status" value="1"/>
</dbReference>
<evidence type="ECO:0000259" key="9">
    <source>
        <dbReference type="PROSITE" id="PS50929"/>
    </source>
</evidence>
<dbReference type="FunFam" id="3.40.50.300:FF:000218">
    <property type="entry name" value="Multidrug ABC transporter ATP-binding protein"/>
    <property type="match status" value="1"/>
</dbReference>
<dbReference type="PROSITE" id="PS50929">
    <property type="entry name" value="ABC_TM1F"/>
    <property type="match status" value="1"/>
</dbReference>
<name>A0A3E4JJ93_PHOVU</name>
<dbReference type="PROSITE" id="PS50893">
    <property type="entry name" value="ABC_TRANSPORTER_2"/>
    <property type="match status" value="1"/>
</dbReference>
<evidence type="ECO:0000313" key="10">
    <source>
        <dbReference type="EMBL" id="RGJ86310.1"/>
    </source>
</evidence>
<keyword evidence="2 7" id="KW-0812">Transmembrane</keyword>
<gene>
    <name evidence="10" type="ORF">DXD46_12655</name>
</gene>
<dbReference type="InterPro" id="IPR003593">
    <property type="entry name" value="AAA+_ATPase"/>
</dbReference>
<sequence length="611" mass="68725">MKEFFQMIRRFVSPYKKYLGWAVLLNLLSAVFNIFSFTLLIPILQILFKIDQRTYSFIPWNSDMGIKEVAINNFYYSVSQMIESYGSSNSLLFLGLFLAFMTMLKTSCYFASSAVMIPLRTGVVRDIRIMVYSKVMRLPLRFFSEERKGDIIARMSGDVGEVENSITSSLDMLIKNPILIVMYFGTLLATSWQLTLFTFLVVPGMGWVMGKVGKKLKRQSLEAQGKWSDTMTQLEETLGGLRIIKAFIAEQKMIDRFTQCSNELRDATNRVATRQALAHPMSEFLGTLLIVLVLWFGGSLILGEQSSIDAPTFIFYMVILYSVINPLKEFSKAGYNIPKGLASMERVDKILKAENPIKEIANPKVLDNLNDKIELKNISFSYDGTHQVLKNINITIPKGKTIALVGQSGSGKSTLVDLLPRYHDIQEGEILIDGINIKELRIANLRSLIGNVNQEAILFNDSFFNNIAFGVENATLEQVIAAAKIANAHDFIMETEKGYDTNIGDRGGKLSGGQRQRVSIARAILKNPPILILDEATSALDTESERLVQEALERLMKTRTTIAIAHRLSTIKNADEICVLYEGKIVERGKHDELLAKNGYYKRLNDMQSLA</sequence>
<evidence type="ECO:0000256" key="6">
    <source>
        <dbReference type="ARBA" id="ARBA00023136"/>
    </source>
</evidence>
<dbReference type="PANTHER" id="PTHR43394">
    <property type="entry name" value="ATP-DEPENDENT PERMEASE MDL1, MITOCHONDRIAL"/>
    <property type="match status" value="1"/>
</dbReference>
<organism evidence="10 11">
    <name type="scientific">Phocaeicola vulgatus</name>
    <name type="common">Bacteroides vulgatus</name>
    <dbReference type="NCBI Taxonomy" id="821"/>
    <lineage>
        <taxon>Bacteria</taxon>
        <taxon>Pseudomonadati</taxon>
        <taxon>Bacteroidota</taxon>
        <taxon>Bacteroidia</taxon>
        <taxon>Bacteroidales</taxon>
        <taxon>Bacteroidaceae</taxon>
        <taxon>Phocaeicola</taxon>
    </lineage>
</organism>
<evidence type="ECO:0000256" key="4">
    <source>
        <dbReference type="ARBA" id="ARBA00022840"/>
    </source>
</evidence>
<dbReference type="InterPro" id="IPR039421">
    <property type="entry name" value="Type_1_exporter"/>
</dbReference>
<dbReference type="SMART" id="SM00382">
    <property type="entry name" value="AAA"/>
    <property type="match status" value="1"/>
</dbReference>
<dbReference type="SUPFAM" id="SSF52540">
    <property type="entry name" value="P-loop containing nucleoside triphosphate hydrolases"/>
    <property type="match status" value="1"/>
</dbReference>
<keyword evidence="5 7" id="KW-1133">Transmembrane helix</keyword>
<keyword evidence="3" id="KW-0547">Nucleotide-binding</keyword>
<dbReference type="InterPro" id="IPR036640">
    <property type="entry name" value="ABC1_TM_sf"/>
</dbReference>
<evidence type="ECO:0000256" key="5">
    <source>
        <dbReference type="ARBA" id="ARBA00022989"/>
    </source>
</evidence>